<evidence type="ECO:0000256" key="2">
    <source>
        <dbReference type="ARBA" id="ARBA00007637"/>
    </source>
</evidence>
<dbReference type="Proteomes" id="UP001501588">
    <property type="component" value="Unassembled WGS sequence"/>
</dbReference>
<feature type="domain" description="NAD-dependent epimerase/dehydratase" evidence="3">
    <location>
        <begin position="5"/>
        <end position="278"/>
    </location>
</feature>
<comment type="caution">
    <text evidence="4">The sequence shown here is derived from an EMBL/GenBank/DDBJ whole genome shotgun (WGS) entry which is preliminary data.</text>
</comment>
<gene>
    <name evidence="4" type="ORF">GCM10009416_41240</name>
</gene>
<comment type="pathway">
    <text evidence="1">Bacterial outer membrane biogenesis; LPS O-antigen biosynthesis.</text>
</comment>
<accession>A0ABP3R1W0</accession>
<protein>
    <submittedName>
        <fullName evidence="4">NAD-dependent epimerase/dehydratase family protein</fullName>
    </submittedName>
</protein>
<keyword evidence="5" id="KW-1185">Reference proteome</keyword>
<dbReference type="PANTHER" id="PTHR43000">
    <property type="entry name" value="DTDP-D-GLUCOSE 4,6-DEHYDRATASE-RELATED"/>
    <property type="match status" value="1"/>
</dbReference>
<dbReference type="Pfam" id="PF01370">
    <property type="entry name" value="Epimerase"/>
    <property type="match status" value="1"/>
</dbReference>
<dbReference type="CDD" id="cd05258">
    <property type="entry name" value="CDP_TE_SDR_e"/>
    <property type="match status" value="1"/>
</dbReference>
<dbReference type="InterPro" id="IPR036291">
    <property type="entry name" value="NAD(P)-bd_dom_sf"/>
</dbReference>
<dbReference type="Gene3D" id="3.40.50.720">
    <property type="entry name" value="NAD(P)-binding Rossmann-like Domain"/>
    <property type="match status" value="1"/>
</dbReference>
<dbReference type="RefSeq" id="WP_343897294.1">
    <property type="nucleotide sequence ID" value="NZ_BAAAFZ010000068.1"/>
</dbReference>
<evidence type="ECO:0000313" key="4">
    <source>
        <dbReference type="EMBL" id="GAA0598829.1"/>
    </source>
</evidence>
<dbReference type="InterPro" id="IPR001509">
    <property type="entry name" value="Epimerase_deHydtase"/>
</dbReference>
<sequence>MSVAIITGSGGLVGAEATKLFGGRGLHVVGVDNDMRSYFFGEASSTRWQTEQLQSAGIRYTHINADIRDQGAMAEMFRRYGSDVSIVVHCAAQPSHDWAAREPITDFTVNANGTLNLLEACRSFSPHASFIFVSTNKVYGDRPNDLPLVEGATRFDLDASHPWAEHGIPEEMSIDGTLHSLFGASKVAADVLVQEYGRYFGMNTACFRGGCLTGPGHSGAQLHGFLAYLVKCALTGTPYTVFGYKGKQVRDNIHSSDLAQAIWCYFEQPRPGEVFNIGGGTHSNCSMLEAIAMAEEIVGRPMVWSYSDESRRGDHIWWVSDVRKFQRLYPAWRYRYGIRDIMADIAAGLKERLKQSAG</sequence>
<organism evidence="4 5">
    <name type="scientific">Craurococcus roseus</name>
    <dbReference type="NCBI Taxonomy" id="77585"/>
    <lineage>
        <taxon>Bacteria</taxon>
        <taxon>Pseudomonadati</taxon>
        <taxon>Pseudomonadota</taxon>
        <taxon>Alphaproteobacteria</taxon>
        <taxon>Acetobacterales</taxon>
        <taxon>Acetobacteraceae</taxon>
        <taxon>Craurococcus</taxon>
    </lineage>
</organism>
<dbReference type="SUPFAM" id="SSF51735">
    <property type="entry name" value="NAD(P)-binding Rossmann-fold domains"/>
    <property type="match status" value="1"/>
</dbReference>
<dbReference type="EMBL" id="BAAAFZ010000068">
    <property type="protein sequence ID" value="GAA0598829.1"/>
    <property type="molecule type" value="Genomic_DNA"/>
</dbReference>
<name>A0ABP3R1W0_9PROT</name>
<evidence type="ECO:0000259" key="3">
    <source>
        <dbReference type="Pfam" id="PF01370"/>
    </source>
</evidence>
<evidence type="ECO:0000313" key="5">
    <source>
        <dbReference type="Proteomes" id="UP001501588"/>
    </source>
</evidence>
<comment type="similarity">
    <text evidence="2">Belongs to the NAD(P)-dependent epimerase/dehydratase family.</text>
</comment>
<evidence type="ECO:0000256" key="1">
    <source>
        <dbReference type="ARBA" id="ARBA00005125"/>
    </source>
</evidence>
<proteinExistence type="inferred from homology"/>
<reference evidence="5" key="1">
    <citation type="journal article" date="2019" name="Int. J. Syst. Evol. Microbiol.">
        <title>The Global Catalogue of Microorganisms (GCM) 10K type strain sequencing project: providing services to taxonomists for standard genome sequencing and annotation.</title>
        <authorList>
            <consortium name="The Broad Institute Genomics Platform"/>
            <consortium name="The Broad Institute Genome Sequencing Center for Infectious Disease"/>
            <person name="Wu L."/>
            <person name="Ma J."/>
        </authorList>
    </citation>
    <scope>NUCLEOTIDE SEQUENCE [LARGE SCALE GENOMIC DNA]</scope>
    <source>
        <strain evidence="5">JCM 9933</strain>
    </source>
</reference>